<comment type="caution">
    <text evidence="3">The sequence shown here is derived from an EMBL/GenBank/DDBJ whole genome shotgun (WGS) entry which is preliminary data.</text>
</comment>
<evidence type="ECO:0000259" key="2">
    <source>
        <dbReference type="Pfam" id="PF04059"/>
    </source>
</evidence>
<feature type="domain" description="Mei2-like C-terminal RNA recognition motif" evidence="2">
    <location>
        <begin position="119"/>
        <end position="212"/>
    </location>
</feature>
<feature type="region of interest" description="Disordered" evidence="1">
    <location>
        <begin position="244"/>
        <end position="278"/>
    </location>
</feature>
<dbReference type="SUPFAM" id="SSF54928">
    <property type="entry name" value="RNA-binding domain, RBD"/>
    <property type="match status" value="1"/>
</dbReference>
<dbReference type="EMBL" id="CAUYUJ010017249">
    <property type="protein sequence ID" value="CAK0873183.1"/>
    <property type="molecule type" value="Genomic_DNA"/>
</dbReference>
<gene>
    <name evidence="3" type="ORF">PCOR1329_LOCUS58459</name>
</gene>
<evidence type="ECO:0000313" key="3">
    <source>
        <dbReference type="EMBL" id="CAK0873183.1"/>
    </source>
</evidence>
<keyword evidence="4" id="KW-1185">Reference proteome</keyword>
<dbReference type="InterPro" id="IPR035979">
    <property type="entry name" value="RBD_domain_sf"/>
</dbReference>
<evidence type="ECO:0000256" key="1">
    <source>
        <dbReference type="SAM" id="MobiDB-lite"/>
    </source>
</evidence>
<dbReference type="Gene3D" id="3.30.70.330">
    <property type="match status" value="1"/>
</dbReference>
<accession>A0ABN9VIW3</accession>
<sequence>MATNSATRLVTFRDHVGSIPSCFKICLWFLPSPSTLGSQASFFDAAVASASRMSSSRLLLATDAAWRAELLGGRLVVKNTFIHCEEPRQLLRASRSAPALRAASAGFGEPSSSSAVERRTTLLFRNLPYLLTRDMFVKLLDSHGFQGQYDLVYVPIDFKTSQSLGYGFVNAVTPEIATRCFRAFDGFQAWPKKSLKKCSVFWSERQGLESNIRVYRNLGVMKQATPEAWKPALFSKGRRAPFPAPTKRIRGTTGRLAPPQRGFRRRGQRVSSDGASCT</sequence>
<proteinExistence type="predicted"/>
<dbReference type="Proteomes" id="UP001189429">
    <property type="component" value="Unassembled WGS sequence"/>
</dbReference>
<dbReference type="InterPro" id="IPR007201">
    <property type="entry name" value="Mei2-like_Rrm_C"/>
</dbReference>
<dbReference type="Pfam" id="PF04059">
    <property type="entry name" value="RRM_2"/>
    <property type="match status" value="1"/>
</dbReference>
<dbReference type="InterPro" id="IPR012677">
    <property type="entry name" value="Nucleotide-bd_a/b_plait_sf"/>
</dbReference>
<evidence type="ECO:0000313" key="4">
    <source>
        <dbReference type="Proteomes" id="UP001189429"/>
    </source>
</evidence>
<protein>
    <recommendedName>
        <fullName evidence="2">Mei2-like C-terminal RNA recognition motif domain-containing protein</fullName>
    </recommendedName>
</protein>
<organism evidence="3 4">
    <name type="scientific">Prorocentrum cordatum</name>
    <dbReference type="NCBI Taxonomy" id="2364126"/>
    <lineage>
        <taxon>Eukaryota</taxon>
        <taxon>Sar</taxon>
        <taxon>Alveolata</taxon>
        <taxon>Dinophyceae</taxon>
        <taxon>Prorocentrales</taxon>
        <taxon>Prorocentraceae</taxon>
        <taxon>Prorocentrum</taxon>
    </lineage>
</organism>
<name>A0ABN9VIW3_9DINO</name>
<reference evidence="3" key="1">
    <citation type="submission" date="2023-10" db="EMBL/GenBank/DDBJ databases">
        <authorList>
            <person name="Chen Y."/>
            <person name="Shah S."/>
            <person name="Dougan E. K."/>
            <person name="Thang M."/>
            <person name="Chan C."/>
        </authorList>
    </citation>
    <scope>NUCLEOTIDE SEQUENCE [LARGE SCALE GENOMIC DNA]</scope>
</reference>